<evidence type="ECO:0000313" key="3">
    <source>
        <dbReference type="Proteomes" id="UP000697297"/>
    </source>
</evidence>
<reference evidence="1 3" key="1">
    <citation type="journal article" date="2021" name="G3 (Bethesda)">
        <title>Genomic diversity, chromosomal rearrangements, and interspecies hybridization in the ogataea polymorpha species complex.</title>
        <authorList>
            <person name="Hanson S.J."/>
            <person name="Cinneide E.O."/>
            <person name="Salzberg L.I."/>
            <person name="Wolfe K.H."/>
            <person name="McGowan J."/>
            <person name="Fitzpatrick D.A."/>
            <person name="Matlin K."/>
        </authorList>
    </citation>
    <scope>NUCLEOTIDE SEQUENCE</scope>
    <source>
        <strain evidence="2">81-436-3</strain>
        <strain evidence="1">83-405-1</strain>
    </source>
</reference>
<dbReference type="Proteomes" id="UP000738402">
    <property type="component" value="Unassembled WGS sequence"/>
</dbReference>
<evidence type="ECO:0000313" key="2">
    <source>
        <dbReference type="EMBL" id="KAG7763100.1"/>
    </source>
</evidence>
<dbReference type="AlphaFoldDB" id="A0AAN6HZN6"/>
<keyword evidence="3" id="KW-1185">Reference proteome</keyword>
<proteinExistence type="predicted"/>
<comment type="caution">
    <text evidence="1">The sequence shown here is derived from an EMBL/GenBank/DDBJ whole genome shotgun (WGS) entry which is preliminary data.</text>
</comment>
<sequence>MDVFAETPTHCSHVYVSVNFIQSNDILKRELLSRPIVYYIEFGPDDYEDADLGTTLGFLRGKVAALLRENEFLAKHNQKLNYLQGDRLDLFKKKRLLTQDREFLCNMDVNTGDTLTCIAQI</sequence>
<gene>
    <name evidence="1" type="ORF">KL933_003771</name>
    <name evidence="2" type="ORF">KL946_003916</name>
</gene>
<name>A0AAN6HZN6_9ASCO</name>
<accession>A0AAN6HZN6</accession>
<evidence type="ECO:0000313" key="1">
    <source>
        <dbReference type="EMBL" id="KAG7726329.1"/>
    </source>
</evidence>
<dbReference type="EMBL" id="JAHLUN010000011">
    <property type="protein sequence ID" value="KAG7763100.1"/>
    <property type="molecule type" value="Genomic_DNA"/>
</dbReference>
<dbReference type="EMBL" id="JAHLUH010000010">
    <property type="protein sequence ID" value="KAG7726329.1"/>
    <property type="molecule type" value="Genomic_DNA"/>
</dbReference>
<organism evidence="1 4">
    <name type="scientific">Ogataea haglerorum</name>
    <dbReference type="NCBI Taxonomy" id="1937702"/>
    <lineage>
        <taxon>Eukaryota</taxon>
        <taxon>Fungi</taxon>
        <taxon>Dikarya</taxon>
        <taxon>Ascomycota</taxon>
        <taxon>Saccharomycotina</taxon>
        <taxon>Pichiomycetes</taxon>
        <taxon>Pichiales</taxon>
        <taxon>Pichiaceae</taxon>
        <taxon>Ogataea</taxon>
    </lineage>
</organism>
<protein>
    <submittedName>
        <fullName evidence="1">Uncharacterized protein</fullName>
    </submittedName>
</protein>
<evidence type="ECO:0000313" key="4">
    <source>
        <dbReference type="Proteomes" id="UP000738402"/>
    </source>
</evidence>
<dbReference type="Proteomes" id="UP000697297">
    <property type="component" value="Unassembled WGS sequence"/>
</dbReference>